<keyword evidence="7" id="KW-1185">Reference proteome</keyword>
<gene>
    <name evidence="6" type="ORF">CP972_32485</name>
</gene>
<feature type="chain" id="PRO_5045737036" evidence="4">
    <location>
        <begin position="21"/>
        <end position="532"/>
    </location>
</feature>
<dbReference type="InterPro" id="IPR051601">
    <property type="entry name" value="Serine_prot/Carboxylest_S33"/>
</dbReference>
<protein>
    <submittedName>
        <fullName evidence="6">Alpha/beta hydrolase</fullName>
    </submittedName>
</protein>
<name>A0ABX6B9B2_9ACTN</name>
<evidence type="ECO:0000259" key="5">
    <source>
        <dbReference type="Pfam" id="PF08386"/>
    </source>
</evidence>
<sequence length="532" mass="55892">MSHHRSSRAALGLASLAVLAAATLTACAPGADADADGAAAMPAVPAALSEQELDWAACPAPSAAQGTGDKPEDLPDGTKWQCAAMKAPLDYAKPDGRTIDIALIRAKAAADPGDERLGSLVFNFGGPGGAGVPTLPDFAGEDYLELHKRYDLVSFDPRGVGESAGVKCLDGKSTDIAMAQDSTPDDAAEEKAFVAGGKAYAQACESGSGGVLEHVGTQDAARDLDLMRQVLGDRKLNYFGISYGTQLGGVYAHLFPKNVGRTVFDAVVDPTSDTLATGLGQTKGFELALQNFLEDCAKQDECFFEGKDPAQGEKKIAELLRSLDAKPMPPKKGTDNKRPMTQGQATMGIIAALYSKEHWPILSGLLEDAEKGESAGLMWLSDLYSGRNEDGTYSNSNPAQTAVTCADNKDRFTVEDVRRRLPEFRKASPVFGDTIAWMLLACTDWPVDGHASTVDVKADGAGPVLVIGNTGDPATPYEGAKKMADALGEGVGVHLTVDDEGHGTYGVNKCLTEIVDKYLLDGTVPKNDTVCS</sequence>
<dbReference type="Proteomes" id="UP000326041">
    <property type="component" value="Chromosome"/>
</dbReference>
<feature type="signal peptide" evidence="4">
    <location>
        <begin position="1"/>
        <end position="20"/>
    </location>
</feature>
<dbReference type="InterPro" id="IPR029058">
    <property type="entry name" value="AB_hydrolase_fold"/>
</dbReference>
<evidence type="ECO:0000256" key="1">
    <source>
        <dbReference type="ARBA" id="ARBA00010088"/>
    </source>
</evidence>
<evidence type="ECO:0000256" key="2">
    <source>
        <dbReference type="ARBA" id="ARBA00022729"/>
    </source>
</evidence>
<dbReference type="GO" id="GO:0016787">
    <property type="term" value="F:hydrolase activity"/>
    <property type="evidence" value="ECO:0007669"/>
    <property type="project" value="UniProtKB-KW"/>
</dbReference>
<evidence type="ECO:0000256" key="4">
    <source>
        <dbReference type="SAM" id="SignalP"/>
    </source>
</evidence>
<dbReference type="GeneID" id="95539188"/>
<dbReference type="Pfam" id="PF08386">
    <property type="entry name" value="Abhydrolase_4"/>
    <property type="match status" value="1"/>
</dbReference>
<keyword evidence="2 4" id="KW-0732">Signal</keyword>
<comment type="similarity">
    <text evidence="1">Belongs to the peptidase S33 family.</text>
</comment>
<feature type="domain" description="Peptidase S33 tripeptidyl aminopeptidase-like C-terminal" evidence="5">
    <location>
        <begin position="428"/>
        <end position="531"/>
    </location>
</feature>
<dbReference type="SUPFAM" id="SSF53474">
    <property type="entry name" value="alpha/beta-Hydrolases"/>
    <property type="match status" value="1"/>
</dbReference>
<evidence type="ECO:0000256" key="3">
    <source>
        <dbReference type="ARBA" id="ARBA00022801"/>
    </source>
</evidence>
<dbReference type="InterPro" id="IPR006311">
    <property type="entry name" value="TAT_signal"/>
</dbReference>
<proteinExistence type="inferred from homology"/>
<dbReference type="Gene3D" id="3.40.50.1820">
    <property type="entry name" value="alpha/beta hydrolase"/>
    <property type="match status" value="1"/>
</dbReference>
<dbReference type="PROSITE" id="PS51318">
    <property type="entry name" value="TAT"/>
    <property type="match status" value="1"/>
</dbReference>
<dbReference type="EMBL" id="CP023697">
    <property type="protein sequence ID" value="QEV10644.1"/>
    <property type="molecule type" value="Genomic_DNA"/>
</dbReference>
<organism evidence="6 7">
    <name type="scientific">Streptomyces prasinus</name>
    <dbReference type="NCBI Taxonomy" id="67345"/>
    <lineage>
        <taxon>Bacteria</taxon>
        <taxon>Bacillati</taxon>
        <taxon>Actinomycetota</taxon>
        <taxon>Actinomycetes</taxon>
        <taxon>Kitasatosporales</taxon>
        <taxon>Streptomycetaceae</taxon>
        <taxon>Streptomyces</taxon>
    </lineage>
</organism>
<dbReference type="InterPro" id="IPR013595">
    <property type="entry name" value="Pept_S33_TAP-like_C"/>
</dbReference>
<evidence type="ECO:0000313" key="7">
    <source>
        <dbReference type="Proteomes" id="UP000326041"/>
    </source>
</evidence>
<dbReference type="PROSITE" id="PS51257">
    <property type="entry name" value="PROKAR_LIPOPROTEIN"/>
    <property type="match status" value="1"/>
</dbReference>
<evidence type="ECO:0000313" key="6">
    <source>
        <dbReference type="EMBL" id="QEV10644.1"/>
    </source>
</evidence>
<keyword evidence="3 6" id="KW-0378">Hydrolase</keyword>
<dbReference type="PANTHER" id="PTHR43248:SF29">
    <property type="entry name" value="TRIPEPTIDYL AMINOPEPTIDASE"/>
    <property type="match status" value="1"/>
</dbReference>
<reference evidence="6 7" key="1">
    <citation type="submission" date="2017-09" db="EMBL/GenBank/DDBJ databases">
        <authorList>
            <person name="Lee N."/>
            <person name="Cho B.-K."/>
        </authorList>
    </citation>
    <scope>NUCLEOTIDE SEQUENCE [LARGE SCALE GENOMIC DNA]</scope>
    <source>
        <strain evidence="6 7">ATCC 13879</strain>
    </source>
</reference>
<accession>A0ABX6B9B2</accession>
<dbReference type="RefSeq" id="WP_055604484.1">
    <property type="nucleotide sequence ID" value="NZ_CP023697.1"/>
</dbReference>
<dbReference type="PANTHER" id="PTHR43248">
    <property type="entry name" value="2-SUCCINYL-6-HYDROXY-2,4-CYCLOHEXADIENE-1-CARBOXYLATE SYNTHASE"/>
    <property type="match status" value="1"/>
</dbReference>